<accession>A0AAD6ELK1</accession>
<dbReference type="InterPro" id="IPR012866">
    <property type="entry name" value="DUF1644"/>
</dbReference>
<feature type="region of interest" description="Disordered" evidence="1">
    <location>
        <begin position="227"/>
        <end position="261"/>
    </location>
</feature>
<proteinExistence type="predicted"/>
<dbReference type="PANTHER" id="PTHR31197:SF2">
    <property type="entry name" value="C2H2-TYPE DOMAIN-CONTAINING PROTEIN"/>
    <property type="match status" value="1"/>
</dbReference>
<dbReference type="AlphaFoldDB" id="A0AAD6ELK1"/>
<protein>
    <submittedName>
        <fullName evidence="2">Uncharacterized protein</fullName>
    </submittedName>
</protein>
<reference evidence="2 3" key="1">
    <citation type="journal article" date="2022" name="Cell">
        <title>Repeat-based holocentromeres influence genome architecture and karyotype evolution.</title>
        <authorList>
            <person name="Hofstatter P.G."/>
            <person name="Thangavel G."/>
            <person name="Lux T."/>
            <person name="Neumann P."/>
            <person name="Vondrak T."/>
            <person name="Novak P."/>
            <person name="Zhang M."/>
            <person name="Costa L."/>
            <person name="Castellani M."/>
            <person name="Scott A."/>
            <person name="Toegelov H."/>
            <person name="Fuchs J."/>
            <person name="Mata-Sucre Y."/>
            <person name="Dias Y."/>
            <person name="Vanzela A.L.L."/>
            <person name="Huettel B."/>
            <person name="Almeida C.C.S."/>
            <person name="Simkova H."/>
            <person name="Souza G."/>
            <person name="Pedrosa-Harand A."/>
            <person name="Macas J."/>
            <person name="Mayer K.F.X."/>
            <person name="Houben A."/>
            <person name="Marques A."/>
        </authorList>
    </citation>
    <scope>NUCLEOTIDE SEQUENCE [LARGE SCALE GENOMIC DNA]</scope>
    <source>
        <tissue evidence="2">Leaves</tissue>
    </source>
</reference>
<keyword evidence="3" id="KW-1185">Reference proteome</keyword>
<name>A0AAD6ELK1_9POAL</name>
<gene>
    <name evidence="2" type="ORF">LUZ61_018039</name>
</gene>
<dbReference type="Gene3D" id="3.30.40.10">
    <property type="entry name" value="Zinc/RING finger domain, C3HC4 (zinc finger)"/>
    <property type="match status" value="1"/>
</dbReference>
<evidence type="ECO:0000313" key="2">
    <source>
        <dbReference type="EMBL" id="KAJ3688875.1"/>
    </source>
</evidence>
<dbReference type="InterPro" id="IPR013083">
    <property type="entry name" value="Znf_RING/FYVE/PHD"/>
</dbReference>
<evidence type="ECO:0000256" key="1">
    <source>
        <dbReference type="SAM" id="MobiDB-lite"/>
    </source>
</evidence>
<evidence type="ECO:0000313" key="3">
    <source>
        <dbReference type="Proteomes" id="UP001210211"/>
    </source>
</evidence>
<feature type="compositionally biased region" description="Basic and acidic residues" evidence="1">
    <location>
        <begin position="227"/>
        <end position="237"/>
    </location>
</feature>
<organism evidence="2 3">
    <name type="scientific">Rhynchospora tenuis</name>
    <dbReference type="NCBI Taxonomy" id="198213"/>
    <lineage>
        <taxon>Eukaryota</taxon>
        <taxon>Viridiplantae</taxon>
        <taxon>Streptophyta</taxon>
        <taxon>Embryophyta</taxon>
        <taxon>Tracheophyta</taxon>
        <taxon>Spermatophyta</taxon>
        <taxon>Magnoliopsida</taxon>
        <taxon>Liliopsida</taxon>
        <taxon>Poales</taxon>
        <taxon>Cyperaceae</taxon>
        <taxon>Cyperoideae</taxon>
        <taxon>Rhynchosporeae</taxon>
        <taxon>Rhynchospora</taxon>
    </lineage>
</organism>
<dbReference type="PANTHER" id="PTHR31197">
    <property type="entry name" value="OS01G0612600 PROTEIN"/>
    <property type="match status" value="1"/>
</dbReference>
<sequence>MTTESKKHLLGTKDSADLATLQKEWDDARCPICMDHPHNAVLLICSSRDKGCRCYVCDTSYRHSNCLDRFKKLLKENDDGSPENALKCPLCRGDVLGWMVVEEARQYLDLKVRSCSRESCTFNGNYRELRRHARRSHPLTRPGAVDPSRQRAWRRLERRQEYGDILSAIRSAVPGAIVFGDYVIETGVDDSRVARGRDRDGRDSDGQGQWWAPYMLFNMMRSPGRGLEEVRRLPPSREEEDNSVRRRRRRFVRSRSEEQNS</sequence>
<comment type="caution">
    <text evidence="2">The sequence shown here is derived from an EMBL/GenBank/DDBJ whole genome shotgun (WGS) entry which is preliminary data.</text>
</comment>
<dbReference type="Proteomes" id="UP001210211">
    <property type="component" value="Unassembled WGS sequence"/>
</dbReference>
<dbReference type="Pfam" id="PF07800">
    <property type="entry name" value="DUF1644"/>
    <property type="match status" value="2"/>
</dbReference>
<dbReference type="EMBL" id="JAMRDG010000002">
    <property type="protein sequence ID" value="KAJ3688875.1"/>
    <property type="molecule type" value="Genomic_DNA"/>
</dbReference>